<protein>
    <submittedName>
        <fullName evidence="1">Uncharacterized protein</fullName>
    </submittedName>
</protein>
<reference evidence="1" key="1">
    <citation type="submission" date="2020-05" db="EMBL/GenBank/DDBJ databases">
        <authorList>
            <person name="Chiriac C."/>
            <person name="Salcher M."/>
            <person name="Ghai R."/>
            <person name="Kavagutti S V."/>
        </authorList>
    </citation>
    <scope>NUCLEOTIDE SEQUENCE</scope>
</reference>
<proteinExistence type="predicted"/>
<sequence>MKATLDQYISSHYEELYRYTRYFCSKYNPKLTIETVISNAYLHCIEINDNTEDVNKVKSYILNSIKHQVIWKNVDSYKDERIFANEMAVPDTFDDGEDLSYKIAIEQQYQGWKSSVDIYRDGLTDNVKIAVAKAYFDKNLTTARSMAQYFNIPVTSAHYLIAEIKNTLKTIHNEDKK</sequence>
<accession>A0A6J7X487</accession>
<dbReference type="EMBL" id="LR798322">
    <property type="protein sequence ID" value="CAB5224140.1"/>
    <property type="molecule type" value="Genomic_DNA"/>
</dbReference>
<gene>
    <name evidence="1" type="ORF">UFOVP392_36</name>
</gene>
<evidence type="ECO:0000313" key="1">
    <source>
        <dbReference type="EMBL" id="CAB5224140.1"/>
    </source>
</evidence>
<organism evidence="1">
    <name type="scientific">uncultured Caudovirales phage</name>
    <dbReference type="NCBI Taxonomy" id="2100421"/>
    <lineage>
        <taxon>Viruses</taxon>
        <taxon>Duplodnaviria</taxon>
        <taxon>Heunggongvirae</taxon>
        <taxon>Uroviricota</taxon>
        <taxon>Caudoviricetes</taxon>
        <taxon>Peduoviridae</taxon>
        <taxon>Maltschvirus</taxon>
        <taxon>Maltschvirus maltsch</taxon>
    </lineage>
</organism>
<name>A0A6J7X487_9CAUD</name>